<organism evidence="1 2">
    <name type="scientific">Mycena albidolilacea</name>
    <dbReference type="NCBI Taxonomy" id="1033008"/>
    <lineage>
        <taxon>Eukaryota</taxon>
        <taxon>Fungi</taxon>
        <taxon>Dikarya</taxon>
        <taxon>Basidiomycota</taxon>
        <taxon>Agaricomycotina</taxon>
        <taxon>Agaricomycetes</taxon>
        <taxon>Agaricomycetidae</taxon>
        <taxon>Agaricales</taxon>
        <taxon>Marasmiineae</taxon>
        <taxon>Mycenaceae</taxon>
        <taxon>Mycena</taxon>
    </lineage>
</organism>
<accession>A0AAD6ZLV1</accession>
<protein>
    <submittedName>
        <fullName evidence="1">Uncharacterized protein</fullName>
    </submittedName>
</protein>
<feature type="non-terminal residue" evidence="1">
    <location>
        <position position="1"/>
    </location>
</feature>
<evidence type="ECO:0000313" key="1">
    <source>
        <dbReference type="EMBL" id="KAJ7328731.1"/>
    </source>
</evidence>
<keyword evidence="2" id="KW-1185">Reference proteome</keyword>
<gene>
    <name evidence="1" type="ORF">DFH08DRAFT_883120</name>
</gene>
<sequence>MVFNWHDTDDEGDHNAVETLIFILTEGGNSSLADNSTEQYMIEALAVRLNHTHFAQNASSTPWPCTRDSSAGNSSELSANAARLGARAILTYTEGVTYAYYNLTDNDPLTTTPIYTTENWNGALVFSDEVEGLFAPSPLKLYDAQAVARLTPNITVDFAALRTNGSFLTQSGAVLTRIPAIAHNVSAAVAAATKMSVARIHSDNGTRGLSAKDM</sequence>
<comment type="caution">
    <text evidence="1">The sequence shown here is derived from an EMBL/GenBank/DDBJ whole genome shotgun (WGS) entry which is preliminary data.</text>
</comment>
<dbReference type="EMBL" id="JARIHO010000038">
    <property type="protein sequence ID" value="KAJ7328731.1"/>
    <property type="molecule type" value="Genomic_DNA"/>
</dbReference>
<name>A0AAD6ZLV1_9AGAR</name>
<dbReference type="AlphaFoldDB" id="A0AAD6ZLV1"/>
<reference evidence="1" key="1">
    <citation type="submission" date="2023-03" db="EMBL/GenBank/DDBJ databases">
        <title>Massive genome expansion in bonnet fungi (Mycena s.s.) driven by repeated elements and novel gene families across ecological guilds.</title>
        <authorList>
            <consortium name="Lawrence Berkeley National Laboratory"/>
            <person name="Harder C.B."/>
            <person name="Miyauchi S."/>
            <person name="Viragh M."/>
            <person name="Kuo A."/>
            <person name="Thoen E."/>
            <person name="Andreopoulos B."/>
            <person name="Lu D."/>
            <person name="Skrede I."/>
            <person name="Drula E."/>
            <person name="Henrissat B."/>
            <person name="Morin E."/>
            <person name="Kohler A."/>
            <person name="Barry K."/>
            <person name="LaButti K."/>
            <person name="Morin E."/>
            <person name="Salamov A."/>
            <person name="Lipzen A."/>
            <person name="Mereny Z."/>
            <person name="Hegedus B."/>
            <person name="Baldrian P."/>
            <person name="Stursova M."/>
            <person name="Weitz H."/>
            <person name="Taylor A."/>
            <person name="Grigoriev I.V."/>
            <person name="Nagy L.G."/>
            <person name="Martin F."/>
            <person name="Kauserud H."/>
        </authorList>
    </citation>
    <scope>NUCLEOTIDE SEQUENCE</scope>
    <source>
        <strain evidence="1">CBHHK002</strain>
    </source>
</reference>
<evidence type="ECO:0000313" key="2">
    <source>
        <dbReference type="Proteomes" id="UP001218218"/>
    </source>
</evidence>
<proteinExistence type="predicted"/>
<dbReference type="Proteomes" id="UP001218218">
    <property type="component" value="Unassembled WGS sequence"/>
</dbReference>